<dbReference type="InterPro" id="IPR013645">
    <property type="entry name" value="Glyco_transf_8N"/>
</dbReference>
<dbReference type="PANTHER" id="PTHR13778">
    <property type="entry name" value="GLYCOSYLTRANSFERASE 8 DOMAIN-CONTAINING PROTEIN"/>
    <property type="match status" value="1"/>
</dbReference>
<dbReference type="Pfam" id="PF01501">
    <property type="entry name" value="Glyco_transf_8"/>
    <property type="match status" value="1"/>
</dbReference>
<dbReference type="PANTHER" id="PTHR13778:SF64">
    <property type="entry name" value="LIPOPOLYSACCHARIDE 1,2-GLUCOSYLTRANSFERASE"/>
    <property type="match status" value="1"/>
</dbReference>
<keyword evidence="4" id="KW-0328">Glycosyltransferase</keyword>
<keyword evidence="8" id="KW-0448">Lipopolysaccharide biosynthesis</keyword>
<keyword evidence="6" id="KW-0479">Metal-binding</keyword>
<dbReference type="EMBL" id="PSZG01000001">
    <property type="protein sequence ID" value="RKO78316.1"/>
    <property type="molecule type" value="Genomic_DNA"/>
</dbReference>
<evidence type="ECO:0000256" key="8">
    <source>
        <dbReference type="ARBA" id="ARBA00022985"/>
    </source>
</evidence>
<dbReference type="OrthoDB" id="9807549at2"/>
<dbReference type="GeneID" id="45851659"/>
<comment type="similarity">
    <text evidence="3">Belongs to the glycosyltransferase 8 family.</text>
</comment>
<dbReference type="Gene3D" id="3.90.550.10">
    <property type="entry name" value="Spore Coat Polysaccharide Biosynthesis Protein SpsA, Chain A"/>
    <property type="match status" value="1"/>
</dbReference>
<evidence type="ECO:0000256" key="2">
    <source>
        <dbReference type="ARBA" id="ARBA00004713"/>
    </source>
</evidence>
<comment type="cofactor">
    <cofactor evidence="1">
        <name>Mg(2+)</name>
        <dbReference type="ChEBI" id="CHEBI:18420"/>
    </cofactor>
</comment>
<dbReference type="KEGG" id="ppar:A8F97_19555"/>
<comment type="caution">
    <text evidence="10">The sequence shown here is derived from an EMBL/GenBank/DDBJ whole genome shotgun (WGS) entry which is preliminary data.</text>
</comment>
<dbReference type="InterPro" id="IPR050748">
    <property type="entry name" value="Glycosyltrans_8_dom-fam"/>
</dbReference>
<dbReference type="AlphaFoldDB" id="A0A8B3FDS1"/>
<evidence type="ECO:0000313" key="11">
    <source>
        <dbReference type="Proteomes" id="UP000269665"/>
    </source>
</evidence>
<dbReference type="GO" id="GO:0008918">
    <property type="term" value="F:lipopolysaccharide 3-alpha-galactosyltransferase activity"/>
    <property type="evidence" value="ECO:0007669"/>
    <property type="project" value="InterPro"/>
</dbReference>
<dbReference type="CDD" id="cd04194">
    <property type="entry name" value="GT8_A4GalT_like"/>
    <property type="match status" value="1"/>
</dbReference>
<evidence type="ECO:0000256" key="4">
    <source>
        <dbReference type="ARBA" id="ARBA00022676"/>
    </source>
</evidence>
<protein>
    <submittedName>
        <fullName evidence="10">Lipopolysaccharide 1,2-glucosyltransferase</fullName>
    </submittedName>
</protein>
<sequence length="333" mass="39399">MKFEIENIILKKTSINEKNIHSDYFFDVSYGVDRNFLFGAAISITSLIINNKEINFRFHIFTDYINDDFIERARELSKKFNTTIEIYLIDSSYLKELPSKKWPLATYFRFIIFKLLSSTISKLLYLDADIICKGPINDLLKINLDNKFACVVPDIEPMQALAAERLEVEEINGLYFNAGFLYINLEEWEKHGLTEKAISLLSDPIKGKNLKYQDQDVLNLFFLKRTIILPRKFNCIYSIKSELKDKTHQKYKEIITEESIFIHYVGATKPWHSWSIYPSTYFFQKAHIESTWDNVPLLEPITALQWKKKSKHEFKKFKFLKGILSRAHYYLFR</sequence>
<reference evidence="10 11" key="1">
    <citation type="journal article" date="2018" name="BMC Genomics">
        <title>High genomic variability in the plant pathogenic bacterium Pectobacterium parmentieri deciphered from de novo assembled complete genomes.</title>
        <authorList>
            <person name="Zoledowska S."/>
            <person name="Motyka-Pomagruk A."/>
            <person name="Sledz W."/>
            <person name="Mengoni A."/>
            <person name="Lojkowska E."/>
        </authorList>
    </citation>
    <scope>NUCLEOTIDE SEQUENCE [LARGE SCALE GENOMIC DNA]</scope>
    <source>
        <strain evidence="10 11">IFB5626</strain>
    </source>
</reference>
<evidence type="ECO:0000256" key="6">
    <source>
        <dbReference type="ARBA" id="ARBA00022723"/>
    </source>
</evidence>
<keyword evidence="7" id="KW-0460">Magnesium</keyword>
<feature type="domain" description="Glycosyl transferase family 8 C-terminal" evidence="9">
    <location>
        <begin position="277"/>
        <end position="330"/>
    </location>
</feature>
<dbReference type="InterPro" id="IPR002495">
    <property type="entry name" value="Glyco_trans_8"/>
</dbReference>
<evidence type="ECO:0000259" key="9">
    <source>
        <dbReference type="Pfam" id="PF08437"/>
    </source>
</evidence>
<accession>A0A8B3FDS1</accession>
<evidence type="ECO:0000313" key="10">
    <source>
        <dbReference type="EMBL" id="RKO78316.1"/>
    </source>
</evidence>
<keyword evidence="5 10" id="KW-0808">Transferase</keyword>
<dbReference type="Pfam" id="PF08437">
    <property type="entry name" value="Glyco_transf_8C"/>
    <property type="match status" value="1"/>
</dbReference>
<dbReference type="RefSeq" id="WP_025919723.1">
    <property type="nucleotide sequence ID" value="NZ_BSWE01000009.1"/>
</dbReference>
<evidence type="ECO:0000256" key="5">
    <source>
        <dbReference type="ARBA" id="ARBA00022679"/>
    </source>
</evidence>
<organism evidence="10 11">
    <name type="scientific">Pectobacterium parmentieri</name>
    <dbReference type="NCBI Taxonomy" id="1905730"/>
    <lineage>
        <taxon>Bacteria</taxon>
        <taxon>Pseudomonadati</taxon>
        <taxon>Pseudomonadota</taxon>
        <taxon>Gammaproteobacteria</taxon>
        <taxon>Enterobacterales</taxon>
        <taxon>Pectobacteriaceae</taxon>
        <taxon>Pectobacterium</taxon>
    </lineage>
</organism>
<evidence type="ECO:0000256" key="3">
    <source>
        <dbReference type="ARBA" id="ARBA00006351"/>
    </source>
</evidence>
<dbReference type="SUPFAM" id="SSF53448">
    <property type="entry name" value="Nucleotide-diphospho-sugar transferases"/>
    <property type="match status" value="1"/>
</dbReference>
<comment type="pathway">
    <text evidence="2">Bacterial outer membrane biogenesis; LPS core biosynthesis.</text>
</comment>
<proteinExistence type="inferred from homology"/>
<dbReference type="GO" id="GO:0046872">
    <property type="term" value="F:metal ion binding"/>
    <property type="evidence" value="ECO:0007669"/>
    <property type="project" value="UniProtKB-KW"/>
</dbReference>
<dbReference type="InterPro" id="IPR029044">
    <property type="entry name" value="Nucleotide-diphossugar_trans"/>
</dbReference>
<dbReference type="Proteomes" id="UP000269665">
    <property type="component" value="Unassembled WGS sequence"/>
</dbReference>
<evidence type="ECO:0000256" key="1">
    <source>
        <dbReference type="ARBA" id="ARBA00001946"/>
    </source>
</evidence>
<gene>
    <name evidence="10" type="ORF">C5E00_16795</name>
</gene>
<name>A0A8B3FDS1_PECPM</name>
<evidence type="ECO:0000256" key="7">
    <source>
        <dbReference type="ARBA" id="ARBA00022842"/>
    </source>
</evidence>